<sequence length="1224" mass="124481">MNRKISLALVSMSTAVLLSGATIAIPLVASAALTEAQIQSILSLLQSFNTDQTTINNVNSSLRGQATSGSAGTSAACTFTRDLTMRARGDDVTCLQNYLISTGHFTFADGATGYFGSVTQSAVSAWQAANGVSPTAGYFGSISRAKYNSMAPSTPAPASTPTTTGGTPAAVPAAAGTLRVEAGVQPNASLLPINSTRVPFTVVKFTAPSGNDVTVNSLVVQRTGLANDAALSGIVLLDETGAQLGIAKTLNSSHQATLSEPFVVKAGTTRTMTLAGNAETANGSLAGQVVYISLVTVNSSAATVDGVLPISGAGHTVNESLTIGSVTLQRGSLDPGSSVTKKVGETDYTFSSVKVTSGSAEKIYLRFIRWNQTGSIGTADLANVKTYVDGVAYDTVVSSDGKYFTATFSDNGGKGILIDKGFSKEMSIKGDIVGGSGRTIDFDLAKRTDIGLLGENYGYGITPPQTGATDPTDDTAAFSSTEDPWYDAAQVTVSNGSITVSGATSIPAQNIAINLANQPMGGFTIEVKGEQISVGKMIFYFMATSTSGTGSTGVAGTAITNISLYDANGAVVAGPADGVVVKNGHGKVTFTDTVTFPIGTAVYQLKGKLSTTFVNNNTVQASTTPSVDWTTVKGLTTGNSITGSTAVVTANQMTVKAGALTVSVSSVPIAQTVIAGVQQFLFANYILDGTGSGEDLRLTNIPIAYDFSTGGAAADVTNCKLYDGTTVVNTTGVNPTLAASSTSFTFTGNGLIIAKGTSKTLALKCDLIAGAASASRYAWGLGGADADNAAHSNDWTGVTGLTSGQTIAQTANDSTGQYMTAATGGSIAAVLDTNSPSYKIVGAGQTGVELAKIKFSATNEDIDLKQLALLVSSNASNTPVNLVGRQVTLWDGASQIGTAIFPDGDNATSSQIAVGSFRIPRDGARVLTIKGDIAAITTSGPMVQSGDLLIVDYDGANTGLNGNYGTGVASGSTVSGPAGVNGSSAGSSQGVRIMKAYPSVTYQSIPTTILPAGTTANVKLYRYSVTANNGDVALFKQSFVIGSSTLLATTSLFGLYAYTDAGYSSVDTAFSSTGLINAGTCINGAGPVDGNSGATSTINVDIYPAKTTCSSATTTYIISSGVTRYFELRATVSNVSAVSTSKDSISAYLDGDAAFPTVVPGSGGLLGSSMANATQVNTDANRDFIWSPVSSTTQNTIFDQDFTNGYQIVGLPSIGTQTVTLQSD</sequence>
<organism evidence="3 4">
    <name type="scientific">Candidatus Giovannonibacteria bacterium GW2011_GWA1_44_29</name>
    <dbReference type="NCBI Taxonomy" id="1618646"/>
    <lineage>
        <taxon>Bacteria</taxon>
        <taxon>Candidatus Giovannoniibacteriota</taxon>
    </lineage>
</organism>
<dbReference type="Proteomes" id="UP000034652">
    <property type="component" value="Unassembled WGS sequence"/>
</dbReference>
<evidence type="ECO:0000256" key="1">
    <source>
        <dbReference type="SAM" id="MobiDB-lite"/>
    </source>
</evidence>
<dbReference type="EMBL" id="LCIV01000002">
    <property type="protein sequence ID" value="KKT64190.1"/>
    <property type="molecule type" value="Genomic_DNA"/>
</dbReference>
<dbReference type="InterPro" id="IPR036365">
    <property type="entry name" value="PGBD-like_sf"/>
</dbReference>
<accession>A0A0G1IYT0</accession>
<protein>
    <recommendedName>
        <fullName evidence="2">Peptidoglycan binding-like domain-containing protein</fullName>
    </recommendedName>
</protein>
<gene>
    <name evidence="3" type="ORF">UW57_C0002G0070</name>
</gene>
<feature type="region of interest" description="Disordered" evidence="1">
    <location>
        <begin position="150"/>
        <end position="170"/>
    </location>
</feature>
<evidence type="ECO:0000313" key="3">
    <source>
        <dbReference type="EMBL" id="KKT64190.1"/>
    </source>
</evidence>
<dbReference type="InterPro" id="IPR002477">
    <property type="entry name" value="Peptidoglycan-bd-like"/>
</dbReference>
<feature type="domain" description="Peptidoglycan binding-like" evidence="2">
    <location>
        <begin position="88"/>
        <end position="135"/>
    </location>
</feature>
<dbReference type="STRING" id="1618646.UW57_C0002G0070"/>
<name>A0A0G1IYT0_9BACT</name>
<evidence type="ECO:0000259" key="2">
    <source>
        <dbReference type="Pfam" id="PF01471"/>
    </source>
</evidence>
<reference evidence="3 4" key="1">
    <citation type="journal article" date="2015" name="Nature">
        <title>rRNA introns, odd ribosomes, and small enigmatic genomes across a large radiation of phyla.</title>
        <authorList>
            <person name="Brown C.T."/>
            <person name="Hug L.A."/>
            <person name="Thomas B.C."/>
            <person name="Sharon I."/>
            <person name="Castelle C.J."/>
            <person name="Singh A."/>
            <person name="Wilkins M.J."/>
            <person name="Williams K.H."/>
            <person name="Banfield J.F."/>
        </authorList>
    </citation>
    <scope>NUCLEOTIDE SEQUENCE [LARGE SCALE GENOMIC DNA]</scope>
</reference>
<dbReference type="SUPFAM" id="SSF47090">
    <property type="entry name" value="PGBD-like"/>
    <property type="match status" value="1"/>
</dbReference>
<evidence type="ECO:0000313" key="4">
    <source>
        <dbReference type="Proteomes" id="UP000034652"/>
    </source>
</evidence>
<comment type="caution">
    <text evidence="3">The sequence shown here is derived from an EMBL/GenBank/DDBJ whole genome shotgun (WGS) entry which is preliminary data.</text>
</comment>
<dbReference type="Pfam" id="PF01471">
    <property type="entry name" value="PG_binding_1"/>
    <property type="match status" value="1"/>
</dbReference>
<dbReference type="PATRIC" id="fig|1618646.3.peg.186"/>
<dbReference type="AlphaFoldDB" id="A0A0G1IYT0"/>
<feature type="compositionally biased region" description="Low complexity" evidence="1">
    <location>
        <begin position="151"/>
        <end position="170"/>
    </location>
</feature>
<dbReference type="InterPro" id="IPR036366">
    <property type="entry name" value="PGBDSf"/>
</dbReference>
<proteinExistence type="predicted"/>
<dbReference type="Gene3D" id="1.10.101.10">
    <property type="entry name" value="PGBD-like superfamily/PGBD"/>
    <property type="match status" value="1"/>
</dbReference>